<keyword evidence="3" id="KW-0645">Protease</keyword>
<evidence type="ECO:0000313" key="4">
    <source>
        <dbReference type="Proteomes" id="UP001645859"/>
    </source>
</evidence>
<keyword evidence="4" id="KW-1185">Reference proteome</keyword>
<comment type="caution">
    <text evidence="3">The sequence shown here is derived from an EMBL/GenBank/DDBJ whole genome shotgun (WGS) entry which is preliminary data.</text>
</comment>
<reference evidence="3 4" key="1">
    <citation type="submission" date="2018-09" db="EMBL/GenBank/DDBJ databases">
        <title>Comparative genomics of Leucobacter spp.</title>
        <authorList>
            <person name="Reis A.C."/>
            <person name="Kolvenbach B.A."/>
            <person name="Corvini P.F.X."/>
            <person name="Nunes O.C."/>
        </authorList>
    </citation>
    <scope>NUCLEOTIDE SEQUENCE [LARGE SCALE GENOMIC DNA]</scope>
    <source>
        <strain evidence="3 4">TAN 31504</strain>
    </source>
</reference>
<protein>
    <submittedName>
        <fullName evidence="3">CPBP family intramembrane metalloprotease</fullName>
    </submittedName>
</protein>
<dbReference type="InterPro" id="IPR003675">
    <property type="entry name" value="Rce1/LyrA-like_dom"/>
</dbReference>
<sequence length="138" mass="14848">MRPEVLTRGFVVQLLRRAGYREIAVATVSAAIFSALHAGNLLNGQGVLTTVIQLVYTFAFGILMYLTLRVTGNLVWPILLHAATDPSTALMASFPRDGGLEIVAGLGNFFVIGTGLILLCFIRGHVEPELPIGERRAA</sequence>
<keyword evidence="1" id="KW-1133">Transmembrane helix</keyword>
<name>A0ABS1SHW0_9MICO</name>
<organism evidence="3 4">
    <name type="scientific">Leucobacter chromiireducens subsp. solipictus</name>
    <dbReference type="NCBI Taxonomy" id="398235"/>
    <lineage>
        <taxon>Bacteria</taxon>
        <taxon>Bacillati</taxon>
        <taxon>Actinomycetota</taxon>
        <taxon>Actinomycetes</taxon>
        <taxon>Micrococcales</taxon>
        <taxon>Microbacteriaceae</taxon>
        <taxon>Leucobacter</taxon>
    </lineage>
</organism>
<evidence type="ECO:0000313" key="3">
    <source>
        <dbReference type="EMBL" id="MBL3680128.1"/>
    </source>
</evidence>
<dbReference type="Proteomes" id="UP001645859">
    <property type="component" value="Unassembled WGS sequence"/>
</dbReference>
<proteinExistence type="predicted"/>
<dbReference type="GO" id="GO:0008237">
    <property type="term" value="F:metallopeptidase activity"/>
    <property type="evidence" value="ECO:0007669"/>
    <property type="project" value="UniProtKB-KW"/>
</dbReference>
<keyword evidence="1" id="KW-0472">Membrane</keyword>
<feature type="transmembrane region" description="Helical" evidence="1">
    <location>
        <begin position="54"/>
        <end position="79"/>
    </location>
</feature>
<evidence type="ECO:0000256" key="1">
    <source>
        <dbReference type="SAM" id="Phobius"/>
    </source>
</evidence>
<dbReference type="Pfam" id="PF02517">
    <property type="entry name" value="Rce1-like"/>
    <property type="match status" value="1"/>
</dbReference>
<accession>A0ABS1SHW0</accession>
<feature type="domain" description="CAAX prenyl protease 2/Lysostaphin resistance protein A-like" evidence="2">
    <location>
        <begin position="4"/>
        <end position="85"/>
    </location>
</feature>
<evidence type="ECO:0000259" key="2">
    <source>
        <dbReference type="Pfam" id="PF02517"/>
    </source>
</evidence>
<dbReference type="EMBL" id="QYAC01000006">
    <property type="protein sequence ID" value="MBL3680128.1"/>
    <property type="molecule type" value="Genomic_DNA"/>
</dbReference>
<keyword evidence="3" id="KW-0378">Hydrolase</keyword>
<feature type="transmembrane region" description="Helical" evidence="1">
    <location>
        <begin position="99"/>
        <end position="122"/>
    </location>
</feature>
<gene>
    <name evidence="3" type="ORF">D3230_12655</name>
</gene>
<keyword evidence="3" id="KW-0482">Metalloprotease</keyword>
<keyword evidence="1" id="KW-0812">Transmembrane</keyword>